<proteinExistence type="predicted"/>
<dbReference type="InParanoid" id="A0A6P6EWS1"/>
<feature type="compositionally biased region" description="Basic and acidic residues" evidence="1">
    <location>
        <begin position="31"/>
        <end position="41"/>
    </location>
</feature>
<evidence type="ECO:0000256" key="1">
    <source>
        <dbReference type="SAM" id="MobiDB-lite"/>
    </source>
</evidence>
<dbReference type="RefSeq" id="XP_023576785.1">
    <property type="nucleotide sequence ID" value="XM_023721017.1"/>
</dbReference>
<protein>
    <submittedName>
        <fullName evidence="3">Dapper homolog 3-like</fullName>
    </submittedName>
</protein>
<reference evidence="3" key="1">
    <citation type="submission" date="2025-08" db="UniProtKB">
        <authorList>
            <consortium name="RefSeq"/>
        </authorList>
    </citation>
    <scope>IDENTIFICATION</scope>
</reference>
<evidence type="ECO:0000313" key="3">
    <source>
        <dbReference type="RefSeq" id="XP_023576785.1"/>
    </source>
</evidence>
<name>A0A6P6EWS1_OCTDE</name>
<feature type="compositionally biased region" description="Basic and acidic residues" evidence="1">
    <location>
        <begin position="1"/>
        <end position="11"/>
    </location>
</feature>
<gene>
    <name evidence="3" type="primary">LOC111818097</name>
</gene>
<feature type="region of interest" description="Disordered" evidence="1">
    <location>
        <begin position="1"/>
        <end position="136"/>
    </location>
</feature>
<dbReference type="Proteomes" id="UP000515203">
    <property type="component" value="Unplaced"/>
</dbReference>
<accession>A0A6P6EWS1</accession>
<sequence length="167" mass="17276">MQSRALQERRVQSRACKKVNGLRAPLGPHFSLKEVRPEAESRPQGAADPATGPFKKVVPPPAGREGSRAAAPPLPRGPGGSGARPVRQPSRWGRARPPSACSRPPSPAAGKVARIPGVAPSADQGLPGPGGSEQLVPEKACANGQEPRAEALLGSVTLRHRRPAVSA</sequence>
<dbReference type="GeneID" id="111818097"/>
<organism evidence="2 3">
    <name type="scientific">Octodon degus</name>
    <name type="common">Degu</name>
    <name type="synonym">Sciurus degus</name>
    <dbReference type="NCBI Taxonomy" id="10160"/>
    <lineage>
        <taxon>Eukaryota</taxon>
        <taxon>Metazoa</taxon>
        <taxon>Chordata</taxon>
        <taxon>Craniata</taxon>
        <taxon>Vertebrata</taxon>
        <taxon>Euteleostomi</taxon>
        <taxon>Mammalia</taxon>
        <taxon>Eutheria</taxon>
        <taxon>Euarchontoglires</taxon>
        <taxon>Glires</taxon>
        <taxon>Rodentia</taxon>
        <taxon>Hystricomorpha</taxon>
        <taxon>Octodontidae</taxon>
        <taxon>Octodon</taxon>
    </lineage>
</organism>
<keyword evidence="2" id="KW-1185">Reference proteome</keyword>
<evidence type="ECO:0000313" key="2">
    <source>
        <dbReference type="Proteomes" id="UP000515203"/>
    </source>
</evidence>
<dbReference type="AlphaFoldDB" id="A0A6P6EWS1"/>